<name>A0A922SGI2_SPOEX</name>
<dbReference type="InterPro" id="IPR036116">
    <property type="entry name" value="FN3_sf"/>
</dbReference>
<evidence type="ECO:0000313" key="6">
    <source>
        <dbReference type="EMBL" id="KAH9636078.1"/>
    </source>
</evidence>
<dbReference type="SUPFAM" id="SSF49265">
    <property type="entry name" value="Fibronectin type III"/>
    <property type="match status" value="3"/>
</dbReference>
<dbReference type="PROSITE" id="PS50835">
    <property type="entry name" value="IG_LIKE"/>
    <property type="match status" value="1"/>
</dbReference>
<keyword evidence="1" id="KW-0677">Repeat</keyword>
<sequence length="538" mass="57664">MRSSRPLAPTGAPQNVRVTASRPGELQVSWSTPPQDSWNGELLGYVVSWREIRVDSGEEAAEDEEGGAGGAGRVAVRGWSSSQLAVEGLRSFARYALSARAYNRAGAGPHSPTLYATTADGGDALTLLFLTFSRNSEVSRAVPETAPRGVACEALSARSLRVRWAPLSAAHAHALRGYDLHYAPLHASSGQHPVPEAVERVRALAASAAAVRVCWLPPAGAGRLTHYTLYSRERAKVGGEWVQRVDVAAEDGETETWQEEVCRDVRGLRESTVYELWVRAANAAGAGPPSRPVAAAPAPALSARISSFSRVVSAAWGARVRLRCSALGAPPLRWRWAPLPTHSTVTDDGDLIIHKAEASLAGNYTCTVRNGLGSDSLSVALQVRAPPAPPAPRLRTTAAHALQLSWDKPNDGGAHILGYTVWWSRGEGAGRARARLVPAADTSLRLARLACGALYRVTLQAHNALGASPHSAPLLARTRGQSEPLNNTLYTHKHIIHVSNLEISILQWPQYLSFLRQVLRLSTTINTGSPDYPLLIPN</sequence>
<gene>
    <name evidence="6" type="ORF">HF086_015255</name>
</gene>
<dbReference type="PANTHER" id="PTHR44170:SF46">
    <property type="entry name" value="PROTEIN SIDEKICK"/>
    <property type="match status" value="1"/>
</dbReference>
<dbReference type="Pfam" id="PF13927">
    <property type="entry name" value="Ig_3"/>
    <property type="match status" value="1"/>
</dbReference>
<dbReference type="FunFam" id="2.60.40.10:FF:000028">
    <property type="entry name" value="Neuronal cell adhesion molecule"/>
    <property type="match status" value="1"/>
</dbReference>
<dbReference type="SMART" id="SM00409">
    <property type="entry name" value="IG"/>
    <property type="match status" value="1"/>
</dbReference>
<evidence type="ECO:0008006" key="8">
    <source>
        <dbReference type="Google" id="ProtNLM"/>
    </source>
</evidence>
<evidence type="ECO:0000313" key="7">
    <source>
        <dbReference type="Proteomes" id="UP000814243"/>
    </source>
</evidence>
<dbReference type="InterPro" id="IPR013783">
    <property type="entry name" value="Ig-like_fold"/>
</dbReference>
<dbReference type="Pfam" id="PF00041">
    <property type="entry name" value="fn3"/>
    <property type="match status" value="3"/>
</dbReference>
<dbReference type="PROSITE" id="PS50853">
    <property type="entry name" value="FN3"/>
    <property type="match status" value="3"/>
</dbReference>
<protein>
    <recommendedName>
        <fullName evidence="8">Down syndrome cell adhesion molecule-like protein Dscam2</fullName>
    </recommendedName>
</protein>
<dbReference type="CDD" id="cd00096">
    <property type="entry name" value="Ig"/>
    <property type="match status" value="1"/>
</dbReference>
<reference evidence="6" key="1">
    <citation type="journal article" date="2021" name="G3 (Bethesda)">
        <title>Genome and transcriptome analysis of the beet armyworm Spodoptera exigua reveals targets for pest control. .</title>
        <authorList>
            <person name="Simon S."/>
            <person name="Breeschoten T."/>
            <person name="Jansen H.J."/>
            <person name="Dirks R.P."/>
            <person name="Schranz M.E."/>
            <person name="Ros V.I.D."/>
        </authorList>
    </citation>
    <scope>NUCLEOTIDE SEQUENCE</scope>
    <source>
        <strain evidence="6">TB_SE_WUR_2020</strain>
    </source>
</reference>
<dbReference type="EMBL" id="JACEFF010000519">
    <property type="protein sequence ID" value="KAH9636078.1"/>
    <property type="molecule type" value="Genomic_DNA"/>
</dbReference>
<evidence type="ECO:0000256" key="1">
    <source>
        <dbReference type="ARBA" id="ARBA00022737"/>
    </source>
</evidence>
<dbReference type="InterPro" id="IPR003961">
    <property type="entry name" value="FN3_dom"/>
</dbReference>
<dbReference type="PANTHER" id="PTHR44170">
    <property type="entry name" value="PROTEIN SIDEKICK"/>
    <property type="match status" value="1"/>
</dbReference>
<keyword evidence="2" id="KW-1015">Disulfide bond</keyword>
<evidence type="ECO:0000259" key="4">
    <source>
        <dbReference type="PROSITE" id="PS50835"/>
    </source>
</evidence>
<evidence type="ECO:0000256" key="3">
    <source>
        <dbReference type="SAM" id="MobiDB-lite"/>
    </source>
</evidence>
<feature type="domain" description="Ig-like" evidence="4">
    <location>
        <begin position="299"/>
        <end position="382"/>
    </location>
</feature>
<feature type="domain" description="Fibronectin type-III" evidence="5">
    <location>
        <begin position="12"/>
        <end position="121"/>
    </location>
</feature>
<dbReference type="InterPro" id="IPR036179">
    <property type="entry name" value="Ig-like_dom_sf"/>
</dbReference>
<dbReference type="GO" id="GO:0098609">
    <property type="term" value="P:cell-cell adhesion"/>
    <property type="evidence" value="ECO:0007669"/>
    <property type="project" value="TreeGrafter"/>
</dbReference>
<dbReference type="CDD" id="cd00063">
    <property type="entry name" value="FN3"/>
    <property type="match status" value="2"/>
</dbReference>
<dbReference type="Proteomes" id="UP000814243">
    <property type="component" value="Unassembled WGS sequence"/>
</dbReference>
<comment type="caution">
    <text evidence="6">The sequence shown here is derived from an EMBL/GenBank/DDBJ whole genome shotgun (WGS) entry which is preliminary data.</text>
</comment>
<dbReference type="AlphaFoldDB" id="A0A922SGI2"/>
<accession>A0A922SGI2</accession>
<feature type="domain" description="Fibronectin type-III" evidence="5">
    <location>
        <begin position="197"/>
        <end position="300"/>
    </location>
</feature>
<dbReference type="Gene3D" id="2.60.40.10">
    <property type="entry name" value="Immunoglobulins"/>
    <property type="match status" value="5"/>
</dbReference>
<dbReference type="SMART" id="SM00060">
    <property type="entry name" value="FN3"/>
    <property type="match status" value="3"/>
</dbReference>
<feature type="domain" description="Fibronectin type-III" evidence="5">
    <location>
        <begin position="386"/>
        <end position="481"/>
    </location>
</feature>
<feature type="region of interest" description="Disordered" evidence="3">
    <location>
        <begin position="1"/>
        <end position="33"/>
    </location>
</feature>
<dbReference type="SUPFAM" id="SSF48726">
    <property type="entry name" value="Immunoglobulin"/>
    <property type="match status" value="1"/>
</dbReference>
<evidence type="ECO:0000256" key="2">
    <source>
        <dbReference type="ARBA" id="ARBA00023157"/>
    </source>
</evidence>
<proteinExistence type="predicted"/>
<organism evidence="6 7">
    <name type="scientific">Spodoptera exigua</name>
    <name type="common">Beet armyworm</name>
    <name type="synonym">Noctua fulgens</name>
    <dbReference type="NCBI Taxonomy" id="7107"/>
    <lineage>
        <taxon>Eukaryota</taxon>
        <taxon>Metazoa</taxon>
        <taxon>Ecdysozoa</taxon>
        <taxon>Arthropoda</taxon>
        <taxon>Hexapoda</taxon>
        <taxon>Insecta</taxon>
        <taxon>Pterygota</taxon>
        <taxon>Neoptera</taxon>
        <taxon>Endopterygota</taxon>
        <taxon>Lepidoptera</taxon>
        <taxon>Glossata</taxon>
        <taxon>Ditrysia</taxon>
        <taxon>Noctuoidea</taxon>
        <taxon>Noctuidae</taxon>
        <taxon>Amphipyrinae</taxon>
        <taxon>Spodoptera</taxon>
    </lineage>
</organism>
<dbReference type="InterPro" id="IPR007110">
    <property type="entry name" value="Ig-like_dom"/>
</dbReference>
<dbReference type="InterPro" id="IPR003599">
    <property type="entry name" value="Ig_sub"/>
</dbReference>
<evidence type="ECO:0000259" key="5">
    <source>
        <dbReference type="PROSITE" id="PS50853"/>
    </source>
</evidence>